<keyword evidence="3" id="KW-1185">Reference proteome</keyword>
<dbReference type="Pfam" id="PF22818">
    <property type="entry name" value="ApeI-like"/>
    <property type="match status" value="1"/>
</dbReference>
<dbReference type="InterPro" id="IPR054545">
    <property type="entry name" value="ApeI-like"/>
</dbReference>
<evidence type="ECO:0000259" key="1">
    <source>
        <dbReference type="Pfam" id="PF22818"/>
    </source>
</evidence>
<protein>
    <submittedName>
        <fullName evidence="2">AMP-binding protein</fullName>
    </submittedName>
</protein>
<evidence type="ECO:0000313" key="3">
    <source>
        <dbReference type="Proteomes" id="UP000271003"/>
    </source>
</evidence>
<dbReference type="KEGG" id="sutt:SUTMEG_16620"/>
<dbReference type="InterPro" id="IPR042099">
    <property type="entry name" value="ANL_N_sf"/>
</dbReference>
<evidence type="ECO:0000313" key="2">
    <source>
        <dbReference type="EMBL" id="BBF23771.1"/>
    </source>
</evidence>
<dbReference type="Gene3D" id="3.30.300.30">
    <property type="match status" value="1"/>
</dbReference>
<gene>
    <name evidence="2" type="ORF">SUTMEG_16620</name>
</gene>
<dbReference type="Proteomes" id="UP000271003">
    <property type="component" value="Chromosome"/>
</dbReference>
<sequence>MALRDTDEELEPVTAEAFLRRAAAWRATFARAGFGTSPSTDRPRRLFVLTDDTLEGAALLFGAWGAGVETMLGSDALPETLKRLRAGGLLEEGDGIALDAARAWHEREQPDEARDLVAFTEPTRTAGSATLPALPVLPEKRDLASLFTSGSTGDAKRVAKRLEQLFREVEGVDRALRALPEVARALADGRSVAVLATVTHQHIYGILFRLLWPLLSLVREATECSEIGGRPLRETPVLLTSARLHYPEALARTFRRARDLGLETVLVTSPAHLKRLDATLFAPLFTGENPVRRPLAVVSSAGPLDEAGALLSHDAFGRFPLEVLGSTETGGIARRMRECSAAGTVATPDWRPMPGVSVSVEDEETGRIRAEGTGRVRVSGPQIRSPEGETGADRIELRTEKTDNGDISRFRLLGRTDRILKIEGMRVSPADIEAEILATGLARSVRVLLDPASAARRRESLAALVELTPEARDMILAEGKSRLTALIKARLTGRVTPLQTPKRWRFVDAMPVNAQGKCTARSAERCFDAREPEWVTVSDACDSASGVRTARLRTRLTDTFAWFEGHFEGVPILPGVAQLVLVERAVKARVPGGSEFATRSVRNLKFKAPTTPGMTMDLVLTIPSEKAGEIAVKFAWIRMERVERTEDAETSDALRGAYVEHPHAQGTIVFGRPTERNASSEPA</sequence>
<dbReference type="PANTHER" id="PTHR43767">
    <property type="entry name" value="LONG-CHAIN-FATTY-ACID--COA LIGASE"/>
    <property type="match status" value="1"/>
</dbReference>
<reference evidence="2 3" key="1">
    <citation type="journal article" date="2018" name="Int. J. Syst. Evol. Microbiol.">
        <title>Mesosutterella multiformis gen. nov., sp. nov., a member of the family Sutterellaceae and Sutterella megalosphaeroides sp. nov., isolated from human faeces.</title>
        <authorList>
            <person name="Sakamoto M."/>
            <person name="Ikeyama N."/>
            <person name="Kunihiro T."/>
            <person name="Iino T."/>
            <person name="Yuki M."/>
            <person name="Ohkuma M."/>
        </authorList>
    </citation>
    <scope>NUCLEOTIDE SEQUENCE [LARGE SCALE GENOMIC DNA]</scope>
    <source>
        <strain evidence="2 3">6FBBBH3</strain>
    </source>
</reference>
<dbReference type="SUPFAM" id="SSF56801">
    <property type="entry name" value="Acetyl-CoA synthetase-like"/>
    <property type="match status" value="1"/>
</dbReference>
<dbReference type="SUPFAM" id="SSF54637">
    <property type="entry name" value="Thioesterase/thiol ester dehydrase-isomerase"/>
    <property type="match status" value="1"/>
</dbReference>
<accession>A0A2Z6IB60</accession>
<proteinExistence type="predicted"/>
<dbReference type="InterPro" id="IPR050237">
    <property type="entry name" value="ATP-dep_AMP-bd_enzyme"/>
</dbReference>
<dbReference type="PANTHER" id="PTHR43767:SF10">
    <property type="entry name" value="SURFACTIN SYNTHASE SUBUNIT 1"/>
    <property type="match status" value="1"/>
</dbReference>
<dbReference type="Gene3D" id="3.40.50.12780">
    <property type="entry name" value="N-terminal domain of ligase-like"/>
    <property type="match status" value="1"/>
</dbReference>
<name>A0A2Z6IB60_9BURK</name>
<dbReference type="EMBL" id="AP018786">
    <property type="protein sequence ID" value="BBF23771.1"/>
    <property type="molecule type" value="Genomic_DNA"/>
</dbReference>
<organism evidence="2 3">
    <name type="scientific">Sutterella megalosphaeroides</name>
    <dbReference type="NCBI Taxonomy" id="2494234"/>
    <lineage>
        <taxon>Bacteria</taxon>
        <taxon>Pseudomonadati</taxon>
        <taxon>Pseudomonadota</taxon>
        <taxon>Betaproteobacteria</taxon>
        <taxon>Burkholderiales</taxon>
        <taxon>Sutterellaceae</taxon>
        <taxon>Sutterella</taxon>
    </lineage>
</organism>
<dbReference type="InterPro" id="IPR029069">
    <property type="entry name" value="HotDog_dom_sf"/>
</dbReference>
<dbReference type="Gene3D" id="3.10.129.10">
    <property type="entry name" value="Hotdog Thioesterase"/>
    <property type="match status" value="1"/>
</dbReference>
<dbReference type="InterPro" id="IPR045851">
    <property type="entry name" value="AMP-bd_C_sf"/>
</dbReference>
<dbReference type="AlphaFoldDB" id="A0A2Z6IB60"/>
<feature type="domain" description="ApeI dehydratase-like" evidence="1">
    <location>
        <begin position="548"/>
        <end position="635"/>
    </location>
</feature>